<dbReference type="GeneID" id="7038308"/>
<dbReference type="eggNOG" id="ENOG5032ZGY">
    <property type="taxonomic scope" value="Bacteria"/>
</dbReference>
<evidence type="ECO:0000313" key="4">
    <source>
        <dbReference type="Proteomes" id="UP000000742"/>
    </source>
</evidence>
<dbReference type="Pfam" id="PF08239">
    <property type="entry name" value="SH3_3"/>
    <property type="match status" value="1"/>
</dbReference>
<name>B7GLI9_ANOFW</name>
<sequence length="376" mass="44319">MQTGMDRAITKILTRESERMSRLEEIFGYQSKIMKVSNVGLNLGRKFDLSMYQSELSRTFNIVASQLEIIQLHTRSIAASLELTKAFSNNRIGQMYRMTDSMQVALNASRQLGLSFTQIYNSINSPIAELQRTINQTLELYKINLSPTIKALEQWQVQLKELQKVNFSKIEELFRNVELTVIEQDEKENWILDGEFVRREELEEAVLEVLGRQKLVKQQPIVTLFNSIVERLDKLEKSQKLERSQKIKQFVWTIIISILINILSGYFEPFFETSQKIFYQEVMKHKNILLKQVRKEYKDKKYTFEELKPLRMVSTSQLPVRQTNKKNTKAIDTLHFGQVVRVIEKRRNWTLVAYQKEDGEVVKGWVLTRYLEKFTK</sequence>
<dbReference type="HOGENOM" id="CLU_686307_0_0_9"/>
<dbReference type="Gene3D" id="2.30.30.40">
    <property type="entry name" value="SH3 Domains"/>
    <property type="match status" value="1"/>
</dbReference>
<dbReference type="InterPro" id="IPR003646">
    <property type="entry name" value="SH3-like_bac-type"/>
</dbReference>
<dbReference type="KEGG" id="afl:Aflv_2056"/>
<dbReference type="AlphaFoldDB" id="B7GLI9"/>
<organism evidence="3 4">
    <name type="scientific">Anoxybacillus flavithermus (strain DSM 21510 / WK1)</name>
    <dbReference type="NCBI Taxonomy" id="491915"/>
    <lineage>
        <taxon>Bacteria</taxon>
        <taxon>Bacillati</taxon>
        <taxon>Bacillota</taxon>
        <taxon>Bacilli</taxon>
        <taxon>Bacillales</taxon>
        <taxon>Anoxybacillaceae</taxon>
        <taxon>Anoxybacillus</taxon>
    </lineage>
</organism>
<feature type="domain" description="SH3b" evidence="2">
    <location>
        <begin position="317"/>
        <end position="372"/>
    </location>
</feature>
<dbReference type="Proteomes" id="UP000000742">
    <property type="component" value="Chromosome"/>
</dbReference>
<keyword evidence="1" id="KW-0812">Transmembrane</keyword>
<dbReference type="STRING" id="491915.Aflv_2056"/>
<accession>B7GLI9</accession>
<feature type="transmembrane region" description="Helical" evidence="1">
    <location>
        <begin position="250"/>
        <end position="267"/>
    </location>
</feature>
<evidence type="ECO:0000259" key="2">
    <source>
        <dbReference type="Pfam" id="PF08239"/>
    </source>
</evidence>
<dbReference type="PATRIC" id="fig|491915.6.peg.2109"/>
<gene>
    <name evidence="3" type="ordered locus">Aflv_2056</name>
</gene>
<dbReference type="EMBL" id="CP000922">
    <property type="protein sequence ID" value="ACJ34415.1"/>
    <property type="molecule type" value="Genomic_DNA"/>
</dbReference>
<dbReference type="RefSeq" id="WP_012575601.1">
    <property type="nucleotide sequence ID" value="NC_011567.1"/>
</dbReference>
<protein>
    <submittedName>
        <fullName evidence="3">Uncharacterized conserved protein</fullName>
    </submittedName>
</protein>
<evidence type="ECO:0000256" key="1">
    <source>
        <dbReference type="SAM" id="Phobius"/>
    </source>
</evidence>
<proteinExistence type="predicted"/>
<reference evidence="3 4" key="1">
    <citation type="journal article" date="2008" name="Genome Biol.">
        <title>Encapsulated in silica: genome, proteome and physiology of the thermophilic bacterium Anoxybacillus flavithermus WK1.</title>
        <authorList>
            <person name="Saw J.H."/>
            <person name="Mountain B.W."/>
            <person name="Feng L."/>
            <person name="Omelchenko M.V."/>
            <person name="Hou S."/>
            <person name="Saito J.A."/>
            <person name="Stott M.B."/>
            <person name="Li D."/>
            <person name="Zhao G."/>
            <person name="Wu J."/>
            <person name="Galperin M.Y."/>
            <person name="Koonin E.V."/>
            <person name="Makarova K.S."/>
            <person name="Wolf Y.I."/>
            <person name="Rigden D.J."/>
            <person name="Dunfield P.F."/>
            <person name="Wang L."/>
            <person name="Alam M."/>
        </authorList>
    </citation>
    <scope>NUCLEOTIDE SEQUENCE [LARGE SCALE GENOMIC DNA]</scope>
    <source>
        <strain evidence="4">DSM 21510 / WK1</strain>
    </source>
</reference>
<keyword evidence="1" id="KW-1133">Transmembrane helix</keyword>
<evidence type="ECO:0000313" key="3">
    <source>
        <dbReference type="EMBL" id="ACJ34415.1"/>
    </source>
</evidence>
<keyword evidence="1" id="KW-0472">Membrane</keyword>